<accession>Q7UGT2</accession>
<organism evidence="2 3">
    <name type="scientific">Rhodopirellula baltica (strain DSM 10527 / NCIMB 13988 / SH1)</name>
    <dbReference type="NCBI Taxonomy" id="243090"/>
    <lineage>
        <taxon>Bacteria</taxon>
        <taxon>Pseudomonadati</taxon>
        <taxon>Planctomycetota</taxon>
        <taxon>Planctomycetia</taxon>
        <taxon>Pirellulales</taxon>
        <taxon>Pirellulaceae</taxon>
        <taxon>Rhodopirellula</taxon>
    </lineage>
</organism>
<sequence length="53" mass="6040">MIHESMIERNAVANHRGYRGQNSLIVEELPLHEAAQNRSRLTEPQNLKQASSN</sequence>
<dbReference type="Proteomes" id="UP000001025">
    <property type="component" value="Chromosome"/>
</dbReference>
<name>Q7UGT2_RHOBA</name>
<dbReference type="KEGG" id="rba:RB5034"/>
<dbReference type="InParanoid" id="Q7UGT2"/>
<keyword evidence="3" id="KW-1185">Reference proteome</keyword>
<evidence type="ECO:0000256" key="1">
    <source>
        <dbReference type="SAM" id="MobiDB-lite"/>
    </source>
</evidence>
<dbReference type="EnsemblBacteria" id="CAD78247">
    <property type="protein sequence ID" value="CAD78247"/>
    <property type="gene ID" value="RB5034"/>
</dbReference>
<feature type="region of interest" description="Disordered" evidence="1">
    <location>
        <begin position="1"/>
        <end position="20"/>
    </location>
</feature>
<evidence type="ECO:0000313" key="3">
    <source>
        <dbReference type="Proteomes" id="UP000001025"/>
    </source>
</evidence>
<proteinExistence type="predicted"/>
<dbReference type="HOGENOM" id="CLU_3065587_0_0_0"/>
<gene>
    <name evidence="2" type="ordered locus">RB5034</name>
</gene>
<protein>
    <submittedName>
        <fullName evidence="2">Uncharacterized protein</fullName>
    </submittedName>
</protein>
<dbReference type="STRING" id="243090.RB5034"/>
<evidence type="ECO:0000313" key="2">
    <source>
        <dbReference type="EMBL" id="CAD78247.1"/>
    </source>
</evidence>
<reference evidence="2 3" key="1">
    <citation type="journal article" date="2003" name="Proc. Natl. Acad. Sci. U.S.A.">
        <title>Complete genome sequence of the marine planctomycete Pirellula sp. strain 1.</title>
        <authorList>
            <person name="Gloeckner F.O."/>
            <person name="Kube M."/>
            <person name="Bauer M."/>
            <person name="Teeling H."/>
            <person name="Lombardot T."/>
            <person name="Ludwig W."/>
            <person name="Gade D."/>
            <person name="Beck A."/>
            <person name="Borzym K."/>
            <person name="Heitmann K."/>
            <person name="Rabus R."/>
            <person name="Schlesner H."/>
            <person name="Amann R."/>
            <person name="Reinhardt R."/>
        </authorList>
    </citation>
    <scope>NUCLEOTIDE SEQUENCE [LARGE SCALE GENOMIC DNA]</scope>
    <source>
        <strain evidence="3">DSM 10527 / NCIMB 13988 / SH1</strain>
    </source>
</reference>
<dbReference type="PATRIC" id="fig|243090.15.peg.2405"/>
<dbReference type="EMBL" id="BX294141">
    <property type="protein sequence ID" value="CAD78247.1"/>
    <property type="molecule type" value="Genomic_DNA"/>
</dbReference>
<dbReference type="AlphaFoldDB" id="Q7UGT2"/>